<dbReference type="PANTHER" id="PTHR32387:SF0">
    <property type="entry name" value="PROTEIN NO VEIN"/>
    <property type="match status" value="1"/>
</dbReference>
<gene>
    <name evidence="1" type="ORF">B0H66DRAFT_628718</name>
</gene>
<accession>A0AAE0HZ81</accession>
<evidence type="ECO:0000313" key="2">
    <source>
        <dbReference type="Proteomes" id="UP001283341"/>
    </source>
</evidence>
<comment type="caution">
    <text evidence="1">The sequence shown here is derived from an EMBL/GenBank/DDBJ whole genome shotgun (WGS) entry which is preliminary data.</text>
</comment>
<dbReference type="EMBL" id="JAUEDM010000006">
    <property type="protein sequence ID" value="KAK3315550.1"/>
    <property type="molecule type" value="Genomic_DNA"/>
</dbReference>
<sequence length="1617" mass="184038">MPEEEKARAKKLVESIAKDHGHLGEHVYAKMDAETRREVEEAFLKKDEIIGSSVITLAKNLYTKDVRFIFELLQNADDNQFSISRDEWGDDPELVFRVYPDRIVVLCNEDGFKETHLLAICNIGQSSRKEQKDILARRASVLNRFSRWPGKTIFSPEDEEMPKAKTKMTFYLHEGGDMEAREAQRKEIADQFRDLKPKMLLFLKQLRCVAVTFLDSEGNEEEKVIRTIEEGDGPHRAVLEEMRTGKSRKKVEHKRYHYHVTRERAHGLARNENRNSSVEEERTQAYGSADVVLAFPVSAACVPITKPQDIFAFLPVCQVGFNFLVHTDFVTLANREGVSTTSQRNRSLRKGIANAFVTAVYQMCEHPQLRYLWMRYLPILSDNRWDPFWRVVVDMLKEQVAGADVLFCRYQLLSSIRSIERLRHVTPSFRDQHGDPLLDDIASQPLYVSKCYELKDVEILRTYGLQDIKFSEIIARVEADLKRIPSKMKSPETDSNWHMRVANRLIHTFSENHASNRQYVRELNILPLSDGRWIRSPPVTLTRRRLFAAIGVQSLTSSQVRSLVLRKYDDQRPIPLLASTSYLRFLYLTHPKNHSSTNYSSVSVCDSKMVVGLVPQREDVYLPDTTAYGPSSLGLSFVPFIHENYLNGPPERPTADSALWEDWLYRYIGLRRHLRLVSKDGSSISKECLFVAKNLPSKFLGLLKSLWPLEGSKVASNDSLCRSLSACEVMCEGSKMMKLQSTFLPIPGLRQLRSRFMENAESFPFLKLEPPLTEANASRWDFLDPLGVGRKDDLSFYLAILRWIKSENGGCAYRIQRSSRILDIYVNIHAKCVSSNTREDDEKRVQNELHDSLLFLPKCDNRIAFWTSPNRCVLNGPSDMMSFDPIDQTYKNVFAPEAQAVNTVMQFFQDTLRISSSSWRNHVADLMELKKAGWTDQGRISSRYERLKSQPTETKSIRNDFELHGLVFVASTGDTSWIKPSECLWSTGTEIRGKTNLATQYGPELKDFFLDMLGVTILNLSMVFDELMSLVAEQTTVKKAQLRASNTEFAIADRKQLAEMFRGKVKMLDFTMKEVCDLNPFLEWAGLTNRYLSNIVKDCPVLDSGEKWSVSDPRFDIRRKAHGIVRIATHFKSPRVQGDGKSLYDLLRASTTWETNCISSELSIEMDRSCHREKRGQSEVYIDDSGTLQCLKIYIPHDERTQDVAIQHTLPEKLAQWLMSDPSREKGTINVHVVGIVKGLLNARMSSVATILEMAGMVDIDLQETPLEEENFGVASATPPDRTEPVIPNATVNHLVPSVFGGSMTTLPVRPVTPAATASESTMTTLVRRPVTPATTSSNSTDVVIWGQETPLTDPLSYGSPSPAARQIPPSQGYFRFSDPFNTNEGPSPRPERNLATCLRSTAADANDPTRSQPWDASFVPFTETSLFGSATQDRDTMVGAAGELFVFEMLMVLDPALSDFSWENNWKSTIRRHVSVHPDYADLTPWRGTETVDLEYKDINGMFTTLLISKGHLIAAKWQGKKPAYYLEVKSTPSACSTSFFMSGTQYKKMKKYSSEENSIYIIFRVFNIYWQSIDARLYVDPIELEREGRLEFSADRYSVRPSSLWQRESHTGSLG</sequence>
<proteinExistence type="predicted"/>
<reference evidence="1" key="1">
    <citation type="journal article" date="2023" name="Mol. Phylogenet. Evol.">
        <title>Genome-scale phylogeny and comparative genomics of the fungal order Sordariales.</title>
        <authorList>
            <person name="Hensen N."/>
            <person name="Bonometti L."/>
            <person name="Westerberg I."/>
            <person name="Brannstrom I.O."/>
            <person name="Guillou S."/>
            <person name="Cros-Aarteil S."/>
            <person name="Calhoun S."/>
            <person name="Haridas S."/>
            <person name="Kuo A."/>
            <person name="Mondo S."/>
            <person name="Pangilinan J."/>
            <person name="Riley R."/>
            <person name="LaButti K."/>
            <person name="Andreopoulos B."/>
            <person name="Lipzen A."/>
            <person name="Chen C."/>
            <person name="Yan M."/>
            <person name="Daum C."/>
            <person name="Ng V."/>
            <person name="Clum A."/>
            <person name="Steindorff A."/>
            <person name="Ohm R.A."/>
            <person name="Martin F."/>
            <person name="Silar P."/>
            <person name="Natvig D.O."/>
            <person name="Lalanne C."/>
            <person name="Gautier V."/>
            <person name="Ament-Velasquez S.L."/>
            <person name="Kruys A."/>
            <person name="Hutchinson M.I."/>
            <person name="Powell A.J."/>
            <person name="Barry K."/>
            <person name="Miller A.N."/>
            <person name="Grigoriev I.V."/>
            <person name="Debuchy R."/>
            <person name="Gladieux P."/>
            <person name="Hiltunen Thoren M."/>
            <person name="Johannesson H."/>
        </authorList>
    </citation>
    <scope>NUCLEOTIDE SEQUENCE</scope>
    <source>
        <strain evidence="1">CBS 118394</strain>
    </source>
</reference>
<dbReference type="Gene3D" id="3.30.565.10">
    <property type="entry name" value="Histidine kinase-like ATPase, C-terminal domain"/>
    <property type="match status" value="1"/>
</dbReference>
<dbReference type="InterPro" id="IPR052957">
    <property type="entry name" value="Auxin_embryo_med"/>
</dbReference>
<name>A0AAE0HZ81_9PEZI</name>
<keyword evidence="2" id="KW-1185">Reference proteome</keyword>
<organism evidence="1 2">
    <name type="scientific">Apodospora peruviana</name>
    <dbReference type="NCBI Taxonomy" id="516989"/>
    <lineage>
        <taxon>Eukaryota</taxon>
        <taxon>Fungi</taxon>
        <taxon>Dikarya</taxon>
        <taxon>Ascomycota</taxon>
        <taxon>Pezizomycotina</taxon>
        <taxon>Sordariomycetes</taxon>
        <taxon>Sordariomycetidae</taxon>
        <taxon>Sordariales</taxon>
        <taxon>Lasiosphaeriaceae</taxon>
        <taxon>Apodospora</taxon>
    </lineage>
</organism>
<reference evidence="1" key="2">
    <citation type="submission" date="2023-06" db="EMBL/GenBank/DDBJ databases">
        <authorList>
            <consortium name="Lawrence Berkeley National Laboratory"/>
            <person name="Haridas S."/>
            <person name="Hensen N."/>
            <person name="Bonometti L."/>
            <person name="Westerberg I."/>
            <person name="Brannstrom I.O."/>
            <person name="Guillou S."/>
            <person name="Cros-Aarteil S."/>
            <person name="Calhoun S."/>
            <person name="Kuo A."/>
            <person name="Mondo S."/>
            <person name="Pangilinan J."/>
            <person name="Riley R."/>
            <person name="Labutti K."/>
            <person name="Andreopoulos B."/>
            <person name="Lipzen A."/>
            <person name="Chen C."/>
            <person name="Yanf M."/>
            <person name="Daum C."/>
            <person name="Ng V."/>
            <person name="Clum A."/>
            <person name="Steindorff A."/>
            <person name="Ohm R."/>
            <person name="Martin F."/>
            <person name="Silar P."/>
            <person name="Natvig D."/>
            <person name="Lalanne C."/>
            <person name="Gautier V."/>
            <person name="Ament-Velasquez S.L."/>
            <person name="Kruys A."/>
            <person name="Hutchinson M.I."/>
            <person name="Powell A.J."/>
            <person name="Barry K."/>
            <person name="Miller A.N."/>
            <person name="Grigoriev I.V."/>
            <person name="Debuchy R."/>
            <person name="Gladieux P."/>
            <person name="Thoren M.H."/>
            <person name="Johannesson H."/>
        </authorList>
    </citation>
    <scope>NUCLEOTIDE SEQUENCE</scope>
    <source>
        <strain evidence="1">CBS 118394</strain>
    </source>
</reference>
<dbReference type="Proteomes" id="UP001283341">
    <property type="component" value="Unassembled WGS sequence"/>
</dbReference>
<protein>
    <submittedName>
        <fullName evidence="1">Uncharacterized protein</fullName>
    </submittedName>
</protein>
<dbReference type="SUPFAM" id="SSF55874">
    <property type="entry name" value="ATPase domain of HSP90 chaperone/DNA topoisomerase II/histidine kinase"/>
    <property type="match status" value="1"/>
</dbReference>
<dbReference type="PANTHER" id="PTHR32387">
    <property type="entry name" value="WU:FJ29H11"/>
    <property type="match status" value="1"/>
</dbReference>
<dbReference type="InterPro" id="IPR036890">
    <property type="entry name" value="HATPase_C_sf"/>
</dbReference>
<evidence type="ECO:0000313" key="1">
    <source>
        <dbReference type="EMBL" id="KAK3315550.1"/>
    </source>
</evidence>